<dbReference type="Proteomes" id="UP000322976">
    <property type="component" value="Unassembled WGS sequence"/>
</dbReference>
<keyword evidence="3" id="KW-1185">Reference proteome</keyword>
<dbReference type="GO" id="GO:0003746">
    <property type="term" value="F:translation elongation factor activity"/>
    <property type="evidence" value="ECO:0007669"/>
    <property type="project" value="InterPro"/>
</dbReference>
<dbReference type="AlphaFoldDB" id="A0A5D8QF01"/>
<evidence type="ECO:0000313" key="3">
    <source>
        <dbReference type="Proteomes" id="UP000322976"/>
    </source>
</evidence>
<accession>A0A5D8QF01</accession>
<dbReference type="InterPro" id="IPR036390">
    <property type="entry name" value="WH_DNA-bd_sf"/>
</dbReference>
<evidence type="ECO:0000313" key="2">
    <source>
        <dbReference type="EMBL" id="TZE81818.1"/>
    </source>
</evidence>
<protein>
    <recommendedName>
        <fullName evidence="1">Elongation factor SelB fourth winged-helix domain-containing protein</fullName>
    </recommendedName>
</protein>
<dbReference type="SUPFAM" id="SSF46785">
    <property type="entry name" value="Winged helix' DNA-binding domain"/>
    <property type="match status" value="1"/>
</dbReference>
<dbReference type="EMBL" id="VTPS01000010">
    <property type="protein sequence ID" value="TZE81818.1"/>
    <property type="molecule type" value="Genomic_DNA"/>
</dbReference>
<dbReference type="GO" id="GO:0001514">
    <property type="term" value="P:selenocysteine incorporation"/>
    <property type="evidence" value="ECO:0007669"/>
    <property type="project" value="InterPro"/>
</dbReference>
<dbReference type="GO" id="GO:0005737">
    <property type="term" value="C:cytoplasm"/>
    <property type="evidence" value="ECO:0007669"/>
    <property type="project" value="InterPro"/>
</dbReference>
<reference evidence="2 3" key="1">
    <citation type="submission" date="2019-08" db="EMBL/GenBank/DDBJ databases">
        <title>Calorimonas adulescens gen. nov., sp. nov., an anaerobic thermophilic bacterium from Sakhalin hot spring.</title>
        <authorList>
            <person name="Khomyakova M.A."/>
            <person name="Merkel A.Y."/>
            <person name="Novikov A."/>
            <person name="Bonch-Osmolovskaya E.A."/>
            <person name="Slobodkin A.I."/>
        </authorList>
    </citation>
    <scope>NUCLEOTIDE SEQUENCE [LARGE SCALE GENOMIC DNA]</scope>
    <source>
        <strain evidence="2 3">A05MB</strain>
    </source>
</reference>
<dbReference type="GO" id="GO:0003723">
    <property type="term" value="F:RNA binding"/>
    <property type="evidence" value="ECO:0007669"/>
    <property type="project" value="InterPro"/>
</dbReference>
<dbReference type="Gene3D" id="1.10.10.10">
    <property type="entry name" value="Winged helix-like DNA-binding domain superfamily/Winged helix DNA-binding domain"/>
    <property type="match status" value="1"/>
</dbReference>
<dbReference type="InterPro" id="IPR036388">
    <property type="entry name" value="WH-like_DNA-bd_sf"/>
</dbReference>
<name>A0A5D8QF01_9THEO</name>
<evidence type="ECO:0000259" key="1">
    <source>
        <dbReference type="Pfam" id="PF09107"/>
    </source>
</evidence>
<gene>
    <name evidence="2" type="ORF">FWJ32_07505</name>
</gene>
<proteinExistence type="predicted"/>
<organism evidence="2 3">
    <name type="scientific">Calorimonas adulescens</name>
    <dbReference type="NCBI Taxonomy" id="2606906"/>
    <lineage>
        <taxon>Bacteria</taxon>
        <taxon>Bacillati</taxon>
        <taxon>Bacillota</taxon>
        <taxon>Clostridia</taxon>
        <taxon>Thermoanaerobacterales</taxon>
        <taxon>Thermoanaerobacteraceae</taxon>
        <taxon>Calorimonas</taxon>
    </lineage>
</organism>
<dbReference type="RefSeq" id="WP_149545344.1">
    <property type="nucleotide sequence ID" value="NZ_VTPS01000010.1"/>
</dbReference>
<sequence>MRKNEITAVERGDALGVSLKYALAYLEYFGKIKITRRNGDFRILIRGEKT</sequence>
<comment type="caution">
    <text evidence="2">The sequence shown here is derived from an EMBL/GenBank/DDBJ whole genome shotgun (WGS) entry which is preliminary data.</text>
</comment>
<dbReference type="GO" id="GO:0005525">
    <property type="term" value="F:GTP binding"/>
    <property type="evidence" value="ECO:0007669"/>
    <property type="project" value="InterPro"/>
</dbReference>
<dbReference type="Pfam" id="PF09107">
    <property type="entry name" value="WHD_3rd_SelB"/>
    <property type="match status" value="1"/>
</dbReference>
<dbReference type="InterPro" id="IPR015191">
    <property type="entry name" value="SelB_WHD4"/>
</dbReference>
<feature type="domain" description="Elongation factor SelB fourth winged-helix" evidence="1">
    <location>
        <begin position="4"/>
        <end position="44"/>
    </location>
</feature>